<accession>A0A9J6GH42</accession>
<evidence type="ECO:0008006" key="4">
    <source>
        <dbReference type="Google" id="ProtNLM"/>
    </source>
</evidence>
<keyword evidence="1" id="KW-0732">Signal</keyword>
<gene>
    <name evidence="2" type="ORF">HPB48_016885</name>
</gene>
<dbReference type="VEuPathDB" id="VectorBase:HLOH_056801"/>
<evidence type="ECO:0000313" key="2">
    <source>
        <dbReference type="EMBL" id="KAH9374717.1"/>
    </source>
</evidence>
<proteinExistence type="predicted"/>
<evidence type="ECO:0000313" key="3">
    <source>
        <dbReference type="Proteomes" id="UP000821853"/>
    </source>
</evidence>
<feature type="signal peptide" evidence="1">
    <location>
        <begin position="1"/>
        <end position="19"/>
    </location>
</feature>
<dbReference type="EMBL" id="JABSTR010000007">
    <property type="protein sequence ID" value="KAH9374717.1"/>
    <property type="molecule type" value="Genomic_DNA"/>
</dbReference>
<name>A0A9J6GH42_HAELO</name>
<dbReference type="AlphaFoldDB" id="A0A9J6GH42"/>
<sequence length="181" mass="20930">MCWKTHVFFLWTWVCSTEGTPAYLPCQQSTNQTTLLREFKHCNLSLENGHLHALCHTLVKSPLRHEFIPAKPEIMTMEQLLVSEDTVHTVSQACLSPVCLSLRSVKLKKWDDFPDDLNSSYDHFETAERSNFGPFSLYSLLTYIRQMTFDVTFHKPPPVAVAMCDSKPGQPKRHFQRLRLC</sequence>
<evidence type="ECO:0000256" key="1">
    <source>
        <dbReference type="SAM" id="SignalP"/>
    </source>
</evidence>
<comment type="caution">
    <text evidence="2">The sequence shown here is derived from an EMBL/GenBank/DDBJ whole genome shotgun (WGS) entry which is preliminary data.</text>
</comment>
<protein>
    <recommendedName>
        <fullName evidence="4">Secreted protein</fullName>
    </recommendedName>
</protein>
<organism evidence="2 3">
    <name type="scientific">Haemaphysalis longicornis</name>
    <name type="common">Bush tick</name>
    <dbReference type="NCBI Taxonomy" id="44386"/>
    <lineage>
        <taxon>Eukaryota</taxon>
        <taxon>Metazoa</taxon>
        <taxon>Ecdysozoa</taxon>
        <taxon>Arthropoda</taxon>
        <taxon>Chelicerata</taxon>
        <taxon>Arachnida</taxon>
        <taxon>Acari</taxon>
        <taxon>Parasitiformes</taxon>
        <taxon>Ixodida</taxon>
        <taxon>Ixodoidea</taxon>
        <taxon>Ixodidae</taxon>
        <taxon>Haemaphysalinae</taxon>
        <taxon>Haemaphysalis</taxon>
    </lineage>
</organism>
<keyword evidence="3" id="KW-1185">Reference proteome</keyword>
<feature type="chain" id="PRO_5039944207" description="Secreted protein" evidence="1">
    <location>
        <begin position="20"/>
        <end position="181"/>
    </location>
</feature>
<reference evidence="2 3" key="1">
    <citation type="journal article" date="2020" name="Cell">
        <title>Large-Scale Comparative Analyses of Tick Genomes Elucidate Their Genetic Diversity and Vector Capacities.</title>
        <authorList>
            <consortium name="Tick Genome and Microbiome Consortium (TIGMIC)"/>
            <person name="Jia N."/>
            <person name="Wang J."/>
            <person name="Shi W."/>
            <person name="Du L."/>
            <person name="Sun Y."/>
            <person name="Zhan W."/>
            <person name="Jiang J.F."/>
            <person name="Wang Q."/>
            <person name="Zhang B."/>
            <person name="Ji P."/>
            <person name="Bell-Sakyi L."/>
            <person name="Cui X.M."/>
            <person name="Yuan T.T."/>
            <person name="Jiang B.G."/>
            <person name="Yang W.F."/>
            <person name="Lam T.T."/>
            <person name="Chang Q.C."/>
            <person name="Ding S.J."/>
            <person name="Wang X.J."/>
            <person name="Zhu J.G."/>
            <person name="Ruan X.D."/>
            <person name="Zhao L."/>
            <person name="Wei J.T."/>
            <person name="Ye R.Z."/>
            <person name="Que T.C."/>
            <person name="Du C.H."/>
            <person name="Zhou Y.H."/>
            <person name="Cheng J.X."/>
            <person name="Dai P.F."/>
            <person name="Guo W.B."/>
            <person name="Han X.H."/>
            <person name="Huang E.J."/>
            <person name="Li L.F."/>
            <person name="Wei W."/>
            <person name="Gao Y.C."/>
            <person name="Liu J.Z."/>
            <person name="Shao H.Z."/>
            <person name="Wang X."/>
            <person name="Wang C.C."/>
            <person name="Yang T.C."/>
            <person name="Huo Q.B."/>
            <person name="Li W."/>
            <person name="Chen H.Y."/>
            <person name="Chen S.E."/>
            <person name="Zhou L.G."/>
            <person name="Ni X.B."/>
            <person name="Tian J.H."/>
            <person name="Sheng Y."/>
            <person name="Liu T."/>
            <person name="Pan Y.S."/>
            <person name="Xia L.Y."/>
            <person name="Li J."/>
            <person name="Zhao F."/>
            <person name="Cao W.C."/>
        </authorList>
    </citation>
    <scope>NUCLEOTIDE SEQUENCE [LARGE SCALE GENOMIC DNA]</scope>
    <source>
        <strain evidence="2">HaeL-2018</strain>
    </source>
</reference>
<dbReference type="Proteomes" id="UP000821853">
    <property type="component" value="Chromosome 5"/>
</dbReference>